<evidence type="ECO:0000313" key="1">
    <source>
        <dbReference type="EMBL" id="ELY20254.1"/>
    </source>
</evidence>
<organism evidence="1 2">
    <name type="scientific">Vreelandella titanicae BH1</name>
    <dbReference type="NCBI Taxonomy" id="1204738"/>
    <lineage>
        <taxon>Bacteria</taxon>
        <taxon>Pseudomonadati</taxon>
        <taxon>Pseudomonadota</taxon>
        <taxon>Gammaproteobacteria</taxon>
        <taxon>Oceanospirillales</taxon>
        <taxon>Halomonadaceae</taxon>
        <taxon>Vreelandella</taxon>
    </lineage>
</organism>
<reference evidence="1 2" key="1">
    <citation type="journal article" date="2013" name="Genome Announc.">
        <title>Draft Genome of the Marine Gammaproteobacterium Halomonas titanicae.</title>
        <authorList>
            <person name="Sanchez-Porro C."/>
            <person name="de la Haba R.R."/>
            <person name="Cruz-Hernandez N."/>
            <person name="Gonzalez J.M."/>
            <person name="Reyes-Guirao C."/>
            <person name="Navarro-Sampedro L."/>
            <person name="Carballo M."/>
            <person name="Ventosa A."/>
        </authorList>
    </citation>
    <scope>NUCLEOTIDE SEQUENCE [LARGE SCALE GENOMIC DNA]</scope>
    <source>
        <strain evidence="1 2">BH1</strain>
    </source>
</reference>
<accession>L9U5V8</accession>
<gene>
    <name evidence="1" type="ORF">HALTITAN_3111</name>
</gene>
<sequence>MTRAISALPNQPTHNKLITSNTVCECIYMYRVFQHQSHYFDRRLAIYSGHTGDQTQLMTRMTCLSGGFFHQHFLFCSQHDNDASPHVSPSPLSLNKISRHLLVQSNRFPIPQEMVFVSNTLSVRMKHGCRSPLDRAL</sequence>
<proteinExistence type="predicted"/>
<dbReference type="EMBL" id="AOPO01000023">
    <property type="protein sequence ID" value="ELY20254.1"/>
    <property type="molecule type" value="Genomic_DNA"/>
</dbReference>
<protein>
    <submittedName>
        <fullName evidence="1">Uncharacterized protein</fullName>
    </submittedName>
</protein>
<name>L9U5V8_9GAMM</name>
<evidence type="ECO:0000313" key="2">
    <source>
        <dbReference type="Proteomes" id="UP000011651"/>
    </source>
</evidence>
<dbReference type="AlphaFoldDB" id="L9U5V8"/>
<dbReference type="Proteomes" id="UP000011651">
    <property type="component" value="Unassembled WGS sequence"/>
</dbReference>
<comment type="caution">
    <text evidence="1">The sequence shown here is derived from an EMBL/GenBank/DDBJ whole genome shotgun (WGS) entry which is preliminary data.</text>
</comment>